<proteinExistence type="inferred from homology"/>
<evidence type="ECO:0000256" key="1">
    <source>
        <dbReference type="ARBA" id="ARBA00008814"/>
    </source>
</evidence>
<dbReference type="PROSITE" id="PS51257">
    <property type="entry name" value="PROKAR_LIPOPROTEIN"/>
    <property type="match status" value="1"/>
</dbReference>
<feature type="domain" description="Fe/B12 periplasmic-binding" evidence="4">
    <location>
        <begin position="65"/>
        <end position="320"/>
    </location>
</feature>
<comment type="similarity">
    <text evidence="1">Belongs to the bacterial solute-binding protein 8 family.</text>
</comment>
<dbReference type="CDD" id="cd01143">
    <property type="entry name" value="YvrC"/>
    <property type="match status" value="1"/>
</dbReference>
<dbReference type="PANTHER" id="PTHR30535">
    <property type="entry name" value="VITAMIN B12-BINDING PROTEIN"/>
    <property type="match status" value="1"/>
</dbReference>
<dbReference type="InterPro" id="IPR050902">
    <property type="entry name" value="ABC_Transporter_SBP"/>
</dbReference>
<feature type="chain" id="PRO_5023889060" evidence="3">
    <location>
        <begin position="27"/>
        <end position="333"/>
    </location>
</feature>
<sequence length="333" mass="35646">MRTHVISSRLLYVFMLGLMISLAACGQGNNPQATNSTPNTSAVTPTPALDVYGTPITIPKSAPQRIVSLAPSISEILAALNLQSHVVGVDAFTNYPASMASIKKVSSSTGFNVESIVALKPDLVLSSGGLSNKYDTQLTRLGLQVIDLPAPDFAQTLDQITLVGRLTHTETVAQPLVKQLQQQITQIHNTIKGTAATKALLEVDNSTPGKPYVFGGGSFGDEMAQYANITNIFHGNKTNGGYPQVNDEAVIAANPQYVILTEDLLYGGQPLAAYKRANWGNIAAIKSHHVYHINSDIMQRPGPRIVQGLRCLAQIVHPDKFSEKLPDYCAASA</sequence>
<dbReference type="Proteomes" id="UP000326912">
    <property type="component" value="Unassembled WGS sequence"/>
</dbReference>
<protein>
    <submittedName>
        <fullName evidence="5">ABC transporter substrate-binding protein</fullName>
    </submittedName>
</protein>
<evidence type="ECO:0000256" key="3">
    <source>
        <dbReference type="SAM" id="SignalP"/>
    </source>
</evidence>
<feature type="signal peptide" evidence="3">
    <location>
        <begin position="1"/>
        <end position="26"/>
    </location>
</feature>
<name>A0A5J4KJ37_9CHLR</name>
<evidence type="ECO:0000313" key="6">
    <source>
        <dbReference type="Proteomes" id="UP000326912"/>
    </source>
</evidence>
<gene>
    <name evidence="5" type="ORF">KDW_05990</name>
</gene>
<dbReference type="NCBIfam" id="NF038402">
    <property type="entry name" value="TroA_like"/>
    <property type="match status" value="1"/>
</dbReference>
<dbReference type="EMBL" id="BKZW01000001">
    <property type="protein sequence ID" value="GER86437.1"/>
    <property type="molecule type" value="Genomic_DNA"/>
</dbReference>
<reference evidence="5 6" key="1">
    <citation type="submission" date="2019-10" db="EMBL/GenBank/DDBJ databases">
        <title>Dictyobacter vulcani sp. nov., within the class Ktedonobacteria, isolated from soil of volcanic Mt. Zao.</title>
        <authorList>
            <person name="Zheng Y."/>
            <person name="Wang C.M."/>
            <person name="Sakai Y."/>
            <person name="Abe K."/>
            <person name="Yokota A."/>
            <person name="Yabe S."/>
        </authorList>
    </citation>
    <scope>NUCLEOTIDE SEQUENCE [LARGE SCALE GENOMIC DNA]</scope>
    <source>
        <strain evidence="5 6">W12</strain>
    </source>
</reference>
<keyword evidence="2 3" id="KW-0732">Signal</keyword>
<dbReference type="GO" id="GO:0071281">
    <property type="term" value="P:cellular response to iron ion"/>
    <property type="evidence" value="ECO:0007669"/>
    <property type="project" value="TreeGrafter"/>
</dbReference>
<evidence type="ECO:0000259" key="4">
    <source>
        <dbReference type="PROSITE" id="PS50983"/>
    </source>
</evidence>
<accession>A0A5J4KJ37</accession>
<keyword evidence="6" id="KW-1185">Reference proteome</keyword>
<dbReference type="PANTHER" id="PTHR30535:SF34">
    <property type="entry name" value="MOLYBDATE-BINDING PROTEIN MOLA"/>
    <property type="match status" value="1"/>
</dbReference>
<evidence type="ECO:0000256" key="2">
    <source>
        <dbReference type="ARBA" id="ARBA00022729"/>
    </source>
</evidence>
<comment type="caution">
    <text evidence="5">The sequence shown here is derived from an EMBL/GenBank/DDBJ whole genome shotgun (WGS) entry which is preliminary data.</text>
</comment>
<dbReference type="SUPFAM" id="SSF53807">
    <property type="entry name" value="Helical backbone' metal receptor"/>
    <property type="match status" value="1"/>
</dbReference>
<dbReference type="Pfam" id="PF01497">
    <property type="entry name" value="Peripla_BP_2"/>
    <property type="match status" value="1"/>
</dbReference>
<dbReference type="PROSITE" id="PS50983">
    <property type="entry name" value="FE_B12_PBP"/>
    <property type="match status" value="1"/>
</dbReference>
<dbReference type="InterPro" id="IPR002491">
    <property type="entry name" value="ABC_transptr_periplasmic_BD"/>
</dbReference>
<dbReference type="RefSeq" id="WP_162004899.1">
    <property type="nucleotide sequence ID" value="NZ_BKZW01000001.1"/>
</dbReference>
<evidence type="ECO:0000313" key="5">
    <source>
        <dbReference type="EMBL" id="GER86437.1"/>
    </source>
</evidence>
<organism evidence="5 6">
    <name type="scientific">Dictyobacter vulcani</name>
    <dbReference type="NCBI Taxonomy" id="2607529"/>
    <lineage>
        <taxon>Bacteria</taxon>
        <taxon>Bacillati</taxon>
        <taxon>Chloroflexota</taxon>
        <taxon>Ktedonobacteria</taxon>
        <taxon>Ktedonobacterales</taxon>
        <taxon>Dictyobacteraceae</taxon>
        <taxon>Dictyobacter</taxon>
    </lineage>
</organism>
<dbReference type="Gene3D" id="3.40.50.1980">
    <property type="entry name" value="Nitrogenase molybdenum iron protein domain"/>
    <property type="match status" value="2"/>
</dbReference>
<dbReference type="InterPro" id="IPR054828">
    <property type="entry name" value="Vit_B12_bind_prot"/>
</dbReference>
<dbReference type="AlphaFoldDB" id="A0A5J4KJ37"/>